<dbReference type="EMBL" id="AODG01000011">
    <property type="protein sequence ID" value="EUJ27750.1"/>
    <property type="molecule type" value="Genomic_DNA"/>
</dbReference>
<reference evidence="1 2" key="1">
    <citation type="submission" date="2012-12" db="EMBL/GenBank/DDBJ databases">
        <title>Novel taxa of Listeriaceae from agricultural environments in the United States.</title>
        <authorList>
            <person name="den Bakker H.C."/>
            <person name="Allred A."/>
            <person name="Warchocki S."/>
            <person name="Wright E.M."/>
            <person name="Burrell A."/>
            <person name="Nightingale K.K."/>
            <person name="Kephart D."/>
            <person name="Wiedmann M."/>
        </authorList>
    </citation>
    <scope>NUCLEOTIDE SEQUENCE [LARGE SCALE GENOMIC DNA]</scope>
    <source>
        <strain evidence="1 2">FSL F6-1183</strain>
    </source>
</reference>
<name>A0A829R5K1_LISGR</name>
<gene>
    <name evidence="1" type="ORF">LMUR_09494</name>
</gene>
<dbReference type="Proteomes" id="UP000019251">
    <property type="component" value="Unassembled WGS sequence"/>
</dbReference>
<evidence type="ECO:0000313" key="1">
    <source>
        <dbReference type="EMBL" id="EUJ27750.1"/>
    </source>
</evidence>
<protein>
    <submittedName>
        <fullName evidence="1">Uncharacterized protein</fullName>
    </submittedName>
</protein>
<dbReference type="RefSeq" id="WP_036106409.1">
    <property type="nucleotide sequence ID" value="NZ_AODG01000011.1"/>
</dbReference>
<proteinExistence type="predicted"/>
<evidence type="ECO:0000313" key="2">
    <source>
        <dbReference type="Proteomes" id="UP000019251"/>
    </source>
</evidence>
<comment type="caution">
    <text evidence="1">The sequence shown here is derived from an EMBL/GenBank/DDBJ whole genome shotgun (WGS) entry which is preliminary data.</text>
</comment>
<organism evidence="1 2">
    <name type="scientific">Listeria grayi FSL F6-1183</name>
    <dbReference type="NCBI Taxonomy" id="1265827"/>
    <lineage>
        <taxon>Bacteria</taxon>
        <taxon>Bacillati</taxon>
        <taxon>Bacillota</taxon>
        <taxon>Bacilli</taxon>
        <taxon>Bacillales</taxon>
        <taxon>Listeriaceae</taxon>
        <taxon>Listeria</taxon>
    </lineage>
</organism>
<accession>A0A829R5K1</accession>
<sequence length="160" mass="18742">MNREIVQIYKEFNKNSLTSFFESLLNFIKKYDGTFRLYVFKDSLEVIEKFQKNDFYLGTTDDNLEGLALFYSEEMLKATEKEICGNVVHMIWDVATFMTDELCPSCQDSNLKIASSTDQKNTYKTCDNCLITLKKGQFIERPEEMIPATRKQVDYILENE</sequence>
<dbReference type="AlphaFoldDB" id="A0A829R5K1"/>